<dbReference type="Gene3D" id="3.10.28.10">
    <property type="entry name" value="Homing endonucleases"/>
    <property type="match status" value="1"/>
</dbReference>
<evidence type="ECO:0000313" key="1">
    <source>
        <dbReference type="EMBL" id="KKK63979.1"/>
    </source>
</evidence>
<evidence type="ECO:0008006" key="2">
    <source>
        <dbReference type="Google" id="ProtNLM"/>
    </source>
</evidence>
<accession>A0A0F8ZBY3</accession>
<organism evidence="1">
    <name type="scientific">marine sediment metagenome</name>
    <dbReference type="NCBI Taxonomy" id="412755"/>
    <lineage>
        <taxon>unclassified sequences</taxon>
        <taxon>metagenomes</taxon>
        <taxon>ecological metagenomes</taxon>
    </lineage>
</organism>
<dbReference type="SUPFAM" id="SSF55608">
    <property type="entry name" value="Homing endonucleases"/>
    <property type="match status" value="1"/>
</dbReference>
<dbReference type="EMBL" id="LAZR01061243">
    <property type="protein sequence ID" value="KKK63979.1"/>
    <property type="molecule type" value="Genomic_DNA"/>
</dbReference>
<proteinExistence type="predicted"/>
<comment type="caution">
    <text evidence="1">The sequence shown here is derived from an EMBL/GenBank/DDBJ whole genome shotgun (WGS) entry which is preliminary data.</text>
</comment>
<name>A0A0F8ZBY3_9ZZZZ</name>
<gene>
    <name evidence="1" type="ORF">LCGC14_2988840</name>
</gene>
<dbReference type="AlphaFoldDB" id="A0A0F8ZBY3"/>
<dbReference type="InterPro" id="IPR027434">
    <property type="entry name" value="Homing_endonucl"/>
</dbReference>
<reference evidence="1" key="1">
    <citation type="journal article" date="2015" name="Nature">
        <title>Complex archaea that bridge the gap between prokaryotes and eukaryotes.</title>
        <authorList>
            <person name="Spang A."/>
            <person name="Saw J.H."/>
            <person name="Jorgensen S.L."/>
            <person name="Zaremba-Niedzwiedzka K."/>
            <person name="Martijn J."/>
            <person name="Lind A.E."/>
            <person name="van Eijk R."/>
            <person name="Schleper C."/>
            <person name="Guy L."/>
            <person name="Ettema T.J."/>
        </authorList>
    </citation>
    <scope>NUCLEOTIDE SEQUENCE</scope>
</reference>
<protein>
    <recommendedName>
        <fullName evidence="2">Homing endonuclease LAGLIDADG domain-containing protein</fullName>
    </recommendedName>
</protein>
<sequence>MLSAPSAAIVLADDIMTARRPDSTVNPTAADTAYAAGIFDGEGSLQAYIGGGPDRTTLIFGVSVSQKNDVLLYWLKERFGGEVYRSKSYIPRWHVSTNRAVEFLRVIRPCLVVRGKDVDEVFQIYENRRDNVNDDLAFYGTLSSTFGSGRVNELRVGFVKVGC</sequence>